<evidence type="ECO:0000256" key="9">
    <source>
        <dbReference type="ARBA" id="ARBA00023270"/>
    </source>
</evidence>
<reference evidence="11" key="1">
    <citation type="submission" date="2020-05" db="EMBL/GenBank/DDBJ databases">
        <authorList>
            <person name="Chiriac C."/>
            <person name="Salcher M."/>
            <person name="Ghai R."/>
            <person name="Kavagutti S V."/>
        </authorList>
    </citation>
    <scope>NUCLEOTIDE SEQUENCE</scope>
</reference>
<dbReference type="Gene3D" id="3.20.20.70">
    <property type="entry name" value="Aldolase class I"/>
    <property type="match status" value="1"/>
</dbReference>
<dbReference type="InterPro" id="IPR005263">
    <property type="entry name" value="DapA"/>
</dbReference>
<protein>
    <recommendedName>
        <fullName evidence="3">4-hydroxy-tetrahydrodipicolinate synthase</fullName>
        <ecNumber evidence="3">4.3.3.7</ecNumber>
    </recommendedName>
</protein>
<dbReference type="SUPFAM" id="SSF51569">
    <property type="entry name" value="Aldolase"/>
    <property type="match status" value="1"/>
</dbReference>
<sequence length="284" mass="29977">MSALGTIITAVVTPFTDDFAVDEDAFVSLLHHLADNGSDGFVVAGTTGEGSTLSVEEHLDLVELAIREKPAGTTIIANAGGNDTRESVHLTERATELGADGTLNVVGYYNRPNRRGIVQHYRTVAAATDKPIVLYNIPSRSTLDLDNDLLAELAQIEHVDAVKQANNANVALVDGLELYAGNDDLLARVLDLGGAGGICVVSHLVGPLLHEMVAASPERRAEIDAQLAPLNRVMGVTTNPIPIKAALELAGRPVGGLRLPMVEADEHERAQIRAVLADLGLLPS</sequence>
<dbReference type="EC" id="4.3.3.7" evidence="3"/>
<keyword evidence="9" id="KW-0704">Schiff base</keyword>
<proteinExistence type="inferred from homology"/>
<name>A0A6J7I6P0_9ZZZZ</name>
<dbReference type="GO" id="GO:0005829">
    <property type="term" value="C:cytosol"/>
    <property type="evidence" value="ECO:0007669"/>
    <property type="project" value="TreeGrafter"/>
</dbReference>
<dbReference type="SMART" id="SM01130">
    <property type="entry name" value="DHDPS"/>
    <property type="match status" value="1"/>
</dbReference>
<evidence type="ECO:0000256" key="3">
    <source>
        <dbReference type="ARBA" id="ARBA00012086"/>
    </source>
</evidence>
<keyword evidence="4" id="KW-0963">Cytoplasm</keyword>
<comment type="catalytic activity">
    <reaction evidence="10">
        <text>L-aspartate 4-semialdehyde + pyruvate = (2S,4S)-4-hydroxy-2,3,4,5-tetrahydrodipicolinate + H2O + H(+)</text>
        <dbReference type="Rhea" id="RHEA:34171"/>
        <dbReference type="ChEBI" id="CHEBI:15361"/>
        <dbReference type="ChEBI" id="CHEBI:15377"/>
        <dbReference type="ChEBI" id="CHEBI:15378"/>
        <dbReference type="ChEBI" id="CHEBI:67139"/>
        <dbReference type="ChEBI" id="CHEBI:537519"/>
        <dbReference type="EC" id="4.3.3.7"/>
    </reaction>
</comment>
<evidence type="ECO:0000313" key="11">
    <source>
        <dbReference type="EMBL" id="CAB4926196.1"/>
    </source>
</evidence>
<evidence type="ECO:0000256" key="5">
    <source>
        <dbReference type="ARBA" id="ARBA00022605"/>
    </source>
</evidence>
<comment type="pathway">
    <text evidence="2">Amino-acid biosynthesis; L-lysine biosynthesis via DAP pathway; (S)-tetrahydrodipicolinate from L-aspartate: step 3/4.</text>
</comment>
<keyword evidence="8" id="KW-0456">Lyase</keyword>
<dbReference type="PROSITE" id="PS00666">
    <property type="entry name" value="DHDPS_2"/>
    <property type="match status" value="1"/>
</dbReference>
<evidence type="ECO:0000256" key="6">
    <source>
        <dbReference type="ARBA" id="ARBA00022915"/>
    </source>
</evidence>
<keyword evidence="6" id="KW-0220">Diaminopimelate biosynthesis</keyword>
<gene>
    <name evidence="11" type="ORF">UFOPK3564_02119</name>
</gene>
<dbReference type="EMBL" id="CAFBMK010000134">
    <property type="protein sequence ID" value="CAB4926196.1"/>
    <property type="molecule type" value="Genomic_DNA"/>
</dbReference>
<organism evidence="11">
    <name type="scientific">freshwater metagenome</name>
    <dbReference type="NCBI Taxonomy" id="449393"/>
    <lineage>
        <taxon>unclassified sequences</taxon>
        <taxon>metagenomes</taxon>
        <taxon>ecological metagenomes</taxon>
    </lineage>
</organism>
<dbReference type="PIRSF" id="PIRSF001365">
    <property type="entry name" value="DHDPS"/>
    <property type="match status" value="1"/>
</dbReference>
<dbReference type="PANTHER" id="PTHR12128:SF66">
    <property type="entry name" value="4-HYDROXY-2-OXOGLUTARATE ALDOLASE, MITOCHONDRIAL"/>
    <property type="match status" value="1"/>
</dbReference>
<evidence type="ECO:0000256" key="2">
    <source>
        <dbReference type="ARBA" id="ARBA00005120"/>
    </source>
</evidence>
<dbReference type="AlphaFoldDB" id="A0A6J7I6P0"/>
<dbReference type="NCBIfam" id="TIGR00674">
    <property type="entry name" value="dapA"/>
    <property type="match status" value="1"/>
</dbReference>
<evidence type="ECO:0000256" key="1">
    <source>
        <dbReference type="ARBA" id="ARBA00003294"/>
    </source>
</evidence>
<dbReference type="InterPro" id="IPR020625">
    <property type="entry name" value="Schiff_base-form_aldolases_AS"/>
</dbReference>
<keyword evidence="7" id="KW-0457">Lysine biosynthesis</keyword>
<keyword evidence="5" id="KW-0028">Amino-acid biosynthesis</keyword>
<dbReference type="Pfam" id="PF00701">
    <property type="entry name" value="DHDPS"/>
    <property type="match status" value="1"/>
</dbReference>
<comment type="function">
    <text evidence="1">Catalyzes the condensation of (S)-aspartate-beta-semialdehyde [(S)-ASA] and pyruvate to 4-hydroxy-tetrahydrodipicolinate (HTPA).</text>
</comment>
<evidence type="ECO:0000256" key="8">
    <source>
        <dbReference type="ARBA" id="ARBA00023239"/>
    </source>
</evidence>
<dbReference type="PANTHER" id="PTHR12128">
    <property type="entry name" value="DIHYDRODIPICOLINATE SYNTHASE"/>
    <property type="match status" value="1"/>
</dbReference>
<dbReference type="PRINTS" id="PR00146">
    <property type="entry name" value="DHPICSNTHASE"/>
</dbReference>
<dbReference type="GO" id="GO:0008840">
    <property type="term" value="F:4-hydroxy-tetrahydrodipicolinate synthase activity"/>
    <property type="evidence" value="ECO:0007669"/>
    <property type="project" value="UniProtKB-EC"/>
</dbReference>
<dbReference type="GO" id="GO:0009089">
    <property type="term" value="P:lysine biosynthetic process via diaminopimelate"/>
    <property type="evidence" value="ECO:0007669"/>
    <property type="project" value="UniProtKB-UniPathway"/>
</dbReference>
<dbReference type="InterPro" id="IPR002220">
    <property type="entry name" value="DapA-like"/>
</dbReference>
<evidence type="ECO:0000256" key="7">
    <source>
        <dbReference type="ARBA" id="ARBA00023154"/>
    </source>
</evidence>
<evidence type="ECO:0000256" key="4">
    <source>
        <dbReference type="ARBA" id="ARBA00022490"/>
    </source>
</evidence>
<evidence type="ECO:0000256" key="10">
    <source>
        <dbReference type="ARBA" id="ARBA00047836"/>
    </source>
</evidence>
<dbReference type="InterPro" id="IPR013785">
    <property type="entry name" value="Aldolase_TIM"/>
</dbReference>
<accession>A0A6J7I6P0</accession>
<dbReference type="CDD" id="cd00950">
    <property type="entry name" value="DHDPS"/>
    <property type="match status" value="1"/>
</dbReference>
<dbReference type="GO" id="GO:0019877">
    <property type="term" value="P:diaminopimelate biosynthetic process"/>
    <property type="evidence" value="ECO:0007669"/>
    <property type="project" value="UniProtKB-KW"/>
</dbReference>
<dbReference type="HAMAP" id="MF_00418">
    <property type="entry name" value="DapA"/>
    <property type="match status" value="1"/>
</dbReference>
<dbReference type="UniPathway" id="UPA00034">
    <property type="reaction ID" value="UER00017"/>
</dbReference>